<gene>
    <name evidence="3" type="ORF">B0H66DRAFT_605402</name>
</gene>
<evidence type="ECO:0000313" key="3">
    <source>
        <dbReference type="EMBL" id="KAK3314456.1"/>
    </source>
</evidence>
<dbReference type="Proteomes" id="UP001283341">
    <property type="component" value="Unassembled WGS sequence"/>
</dbReference>
<evidence type="ECO:0000256" key="2">
    <source>
        <dbReference type="SAM" id="Phobius"/>
    </source>
</evidence>
<dbReference type="AlphaFoldDB" id="A0AAE0HX82"/>
<comment type="caution">
    <text evidence="3">The sequence shown here is derived from an EMBL/GenBank/DDBJ whole genome shotgun (WGS) entry which is preliminary data.</text>
</comment>
<feature type="transmembrane region" description="Helical" evidence="2">
    <location>
        <begin position="55"/>
        <end position="82"/>
    </location>
</feature>
<feature type="transmembrane region" description="Helical" evidence="2">
    <location>
        <begin position="161"/>
        <end position="183"/>
    </location>
</feature>
<keyword evidence="2" id="KW-0812">Transmembrane</keyword>
<keyword evidence="4" id="KW-1185">Reference proteome</keyword>
<feature type="transmembrane region" description="Helical" evidence="2">
    <location>
        <begin position="545"/>
        <end position="565"/>
    </location>
</feature>
<evidence type="ECO:0000313" key="4">
    <source>
        <dbReference type="Proteomes" id="UP001283341"/>
    </source>
</evidence>
<protein>
    <submittedName>
        <fullName evidence="3">Uncharacterized protein</fullName>
    </submittedName>
</protein>
<accession>A0AAE0HX82</accession>
<reference evidence="3" key="1">
    <citation type="journal article" date="2023" name="Mol. Phylogenet. Evol.">
        <title>Genome-scale phylogeny and comparative genomics of the fungal order Sordariales.</title>
        <authorList>
            <person name="Hensen N."/>
            <person name="Bonometti L."/>
            <person name="Westerberg I."/>
            <person name="Brannstrom I.O."/>
            <person name="Guillou S."/>
            <person name="Cros-Aarteil S."/>
            <person name="Calhoun S."/>
            <person name="Haridas S."/>
            <person name="Kuo A."/>
            <person name="Mondo S."/>
            <person name="Pangilinan J."/>
            <person name="Riley R."/>
            <person name="LaButti K."/>
            <person name="Andreopoulos B."/>
            <person name="Lipzen A."/>
            <person name="Chen C."/>
            <person name="Yan M."/>
            <person name="Daum C."/>
            <person name="Ng V."/>
            <person name="Clum A."/>
            <person name="Steindorff A."/>
            <person name="Ohm R.A."/>
            <person name="Martin F."/>
            <person name="Silar P."/>
            <person name="Natvig D.O."/>
            <person name="Lalanne C."/>
            <person name="Gautier V."/>
            <person name="Ament-Velasquez S.L."/>
            <person name="Kruys A."/>
            <person name="Hutchinson M.I."/>
            <person name="Powell A.J."/>
            <person name="Barry K."/>
            <person name="Miller A.N."/>
            <person name="Grigoriev I.V."/>
            <person name="Debuchy R."/>
            <person name="Gladieux P."/>
            <person name="Hiltunen Thoren M."/>
            <person name="Johannesson H."/>
        </authorList>
    </citation>
    <scope>NUCLEOTIDE SEQUENCE</scope>
    <source>
        <strain evidence="3">CBS 118394</strain>
    </source>
</reference>
<sequence length="578" mass="65523">MGITYTDCDLHCGPRGSTEAFDWQPFSVAILQWLFPWLALTAQLPYETRHRGSNVMALMLAVGSPMLITYSLFITILNARWLNVHFGRLRSQNEQRGRRSRQVVMLSAALFVLKEIQHVPIVISETRRRFAQLVVNPTNERWWVALREQLKRTKREFTYSLGAQAFFVVVLAFMAMVNFMVMIDRFTVRVFGVAINNIWMWMIPVTVGWVWVGTQNSANTIRECLMEASSKAVFLPDLTTHHGHQGMGRGGRDTIGFQDWSWENRDDLESAGTELHQQPARLGRVQTVPPVKQIYEGCKGEAGPIFNYARFPSHLQTCALVIDMFKTLNMRLHEDATVRVPVARNSEWHYDSDNDEPTKTETETGWKKNLDGTPEEIEAWLFPNNPVPTFSHSINVPLIFIQAFVVAAVLQWGTTGAAVWLAYQTPVVGLGCVSGSYFLYGVAATLVWFLMVFSAYLSHCHAADLSNPSIHMPPLRRMALEFLIPATRYVGKGLAVLNSFWVLAFTLLQFAGRYQNCWCMSVMGRGGWVILWADDQQIAEIAWNSWVGSSIMVSVTVIIVGVLVLNTQGEEIYERQTQ</sequence>
<organism evidence="3 4">
    <name type="scientific">Apodospora peruviana</name>
    <dbReference type="NCBI Taxonomy" id="516989"/>
    <lineage>
        <taxon>Eukaryota</taxon>
        <taxon>Fungi</taxon>
        <taxon>Dikarya</taxon>
        <taxon>Ascomycota</taxon>
        <taxon>Pezizomycotina</taxon>
        <taxon>Sordariomycetes</taxon>
        <taxon>Sordariomycetidae</taxon>
        <taxon>Sordariales</taxon>
        <taxon>Lasiosphaeriaceae</taxon>
        <taxon>Apodospora</taxon>
    </lineage>
</organism>
<feature type="transmembrane region" description="Helical" evidence="2">
    <location>
        <begin position="435"/>
        <end position="457"/>
    </location>
</feature>
<feature type="transmembrane region" description="Helical" evidence="2">
    <location>
        <begin position="399"/>
        <end position="423"/>
    </location>
</feature>
<name>A0AAE0HX82_9PEZI</name>
<feature type="region of interest" description="Disordered" evidence="1">
    <location>
        <begin position="349"/>
        <end position="369"/>
    </location>
</feature>
<feature type="transmembrane region" description="Helical" evidence="2">
    <location>
        <begin position="190"/>
        <end position="212"/>
    </location>
</feature>
<keyword evidence="2" id="KW-0472">Membrane</keyword>
<feature type="transmembrane region" description="Helical" evidence="2">
    <location>
        <begin position="489"/>
        <end position="510"/>
    </location>
</feature>
<reference evidence="3" key="2">
    <citation type="submission" date="2023-06" db="EMBL/GenBank/DDBJ databases">
        <authorList>
            <consortium name="Lawrence Berkeley National Laboratory"/>
            <person name="Haridas S."/>
            <person name="Hensen N."/>
            <person name="Bonometti L."/>
            <person name="Westerberg I."/>
            <person name="Brannstrom I.O."/>
            <person name="Guillou S."/>
            <person name="Cros-Aarteil S."/>
            <person name="Calhoun S."/>
            <person name="Kuo A."/>
            <person name="Mondo S."/>
            <person name="Pangilinan J."/>
            <person name="Riley R."/>
            <person name="Labutti K."/>
            <person name="Andreopoulos B."/>
            <person name="Lipzen A."/>
            <person name="Chen C."/>
            <person name="Yanf M."/>
            <person name="Daum C."/>
            <person name="Ng V."/>
            <person name="Clum A."/>
            <person name="Steindorff A."/>
            <person name="Ohm R."/>
            <person name="Martin F."/>
            <person name="Silar P."/>
            <person name="Natvig D."/>
            <person name="Lalanne C."/>
            <person name="Gautier V."/>
            <person name="Ament-Velasquez S.L."/>
            <person name="Kruys A."/>
            <person name="Hutchinson M.I."/>
            <person name="Powell A.J."/>
            <person name="Barry K."/>
            <person name="Miller A.N."/>
            <person name="Grigoriev I.V."/>
            <person name="Debuchy R."/>
            <person name="Gladieux P."/>
            <person name="Thoren M.H."/>
            <person name="Johannesson H."/>
        </authorList>
    </citation>
    <scope>NUCLEOTIDE SEQUENCE</scope>
    <source>
        <strain evidence="3">CBS 118394</strain>
    </source>
</reference>
<proteinExistence type="predicted"/>
<dbReference type="EMBL" id="JAUEDM010000006">
    <property type="protein sequence ID" value="KAK3314456.1"/>
    <property type="molecule type" value="Genomic_DNA"/>
</dbReference>
<keyword evidence="2" id="KW-1133">Transmembrane helix</keyword>
<evidence type="ECO:0000256" key="1">
    <source>
        <dbReference type="SAM" id="MobiDB-lite"/>
    </source>
</evidence>